<gene>
    <name evidence="2" type="ORF">FYJ64_06660</name>
</gene>
<dbReference type="EMBL" id="VUMZ01000005">
    <property type="protein sequence ID" value="MST51995.1"/>
    <property type="molecule type" value="Genomic_DNA"/>
</dbReference>
<evidence type="ECO:0000256" key="1">
    <source>
        <dbReference type="SAM" id="SignalP"/>
    </source>
</evidence>
<evidence type="ECO:0008006" key="4">
    <source>
        <dbReference type="Google" id="ProtNLM"/>
    </source>
</evidence>
<proteinExistence type="predicted"/>
<protein>
    <recommendedName>
        <fullName evidence="4">Fibronectin type-III domain-containing protein</fullName>
    </recommendedName>
</protein>
<dbReference type="PANTHER" id="PTHR34512">
    <property type="entry name" value="CELL SURFACE PROTEIN"/>
    <property type="match status" value="1"/>
</dbReference>
<accession>A0A6L5Y6B6</accession>
<dbReference type="PROSITE" id="PS51257">
    <property type="entry name" value="PROKAR_LIPOPROTEIN"/>
    <property type="match status" value="1"/>
</dbReference>
<name>A0A6L5Y6B6_9FIRM</name>
<evidence type="ECO:0000313" key="3">
    <source>
        <dbReference type="Proteomes" id="UP000474676"/>
    </source>
</evidence>
<dbReference type="SUPFAM" id="SSF50998">
    <property type="entry name" value="Quinoprotein alcohol dehydrogenase-like"/>
    <property type="match status" value="1"/>
</dbReference>
<dbReference type="Gene3D" id="2.60.40.10">
    <property type="entry name" value="Immunoglobulins"/>
    <property type="match status" value="1"/>
</dbReference>
<dbReference type="RefSeq" id="WP_154574438.1">
    <property type="nucleotide sequence ID" value="NZ_VUMZ01000005.1"/>
</dbReference>
<feature type="signal peptide" evidence="1">
    <location>
        <begin position="1"/>
        <end position="26"/>
    </location>
</feature>
<feature type="chain" id="PRO_5027111259" description="Fibronectin type-III domain-containing protein" evidence="1">
    <location>
        <begin position="27"/>
        <end position="815"/>
    </location>
</feature>
<keyword evidence="1" id="KW-0732">Signal</keyword>
<sequence>MKRRIRVSIAVAAMLAFLLAGACAFAGSVSDGSSADSVTGRSAAAVSASAGNSSEDDWTCFQNSENNNGVTTRAAAPDAAHAVSLWGDVKTENSVTPPLIVGEDLYVASEKTVYQIDRRTGNVKKKAEALHGDVGFAMHPMVYADGTLYAVTNADGEGTMIEAVDGKTLQPRWHSRGYTGLGLTQLTYRKINGKGYLYTGTGVYDHQRQHYDEAKAGSADNGTLRWFFCVSAEDGKTVWSVKDAERGFYWAGACVTDRYVVFGSDNGDPGRLDTDGSVIRSLDPLTGKEISRVEGLKGDFRSAIVRDGDFLYAGTMGGRFYRIRIGEDGTLAQPSASGDENGDFSYVDLGKSIRGAAVVYKGRAYVGVSEESRCRYVVLDIGRALNKNSEIYSVPVAGTPTGAPLLSVPEGDPSGARYLYFACNVKPGGIWCIRDVPGQTEAGAAEQVFVPEGAQAQNCISPLAVSGDGILYYKNDSNYIMAIAPRLLSGVKLTTDKGKPLSVSFQPGMRDYQVIADDTAASVKLAVSGKDGETSCSLSVNGKEQGETMTAKLGDAAETKIRLRVKRGAVCVDYYFTVVRVTEKDAELSVLSLTEDGRYDDNLLDELTRGQDRYQTKQLESGKDTYSLWVLPLHSEAEVHVYARENVRDPEKGGLLKAGSELDYSWRDEMDDSQKYVIGSADLNKNTVVDVRVTSKDKSTTRDYLVTLNRAKPRPEVKKPAPPAKVKSVSCKAGRKKLTLKWKKASRATGYEITVAKDRKFRKGKKKVRVDRPKKLTRTIRQKKGTRYVRIRAYVRSGGKTVYGPYSKTVRVKVR</sequence>
<dbReference type="Gene3D" id="2.130.10.10">
    <property type="entry name" value="YVTN repeat-like/Quinoprotein amine dehydrogenase"/>
    <property type="match status" value="1"/>
</dbReference>
<keyword evidence="3" id="KW-1185">Reference proteome</keyword>
<dbReference type="PANTHER" id="PTHR34512:SF30">
    <property type="entry name" value="OUTER MEMBRANE PROTEIN ASSEMBLY FACTOR BAMB"/>
    <property type="match status" value="1"/>
</dbReference>
<dbReference type="Proteomes" id="UP000474676">
    <property type="component" value="Unassembled WGS sequence"/>
</dbReference>
<dbReference type="GeneID" id="303115005"/>
<dbReference type="AlphaFoldDB" id="A0A6L5Y6B6"/>
<dbReference type="InterPro" id="IPR015943">
    <property type="entry name" value="WD40/YVTN_repeat-like_dom_sf"/>
</dbReference>
<reference evidence="2 3" key="1">
    <citation type="submission" date="2019-08" db="EMBL/GenBank/DDBJ databases">
        <title>In-depth cultivation of the pig gut microbiome towards novel bacterial diversity and tailored functional studies.</title>
        <authorList>
            <person name="Wylensek D."/>
            <person name="Hitch T.C.A."/>
            <person name="Clavel T."/>
        </authorList>
    </citation>
    <scope>NUCLEOTIDE SEQUENCE [LARGE SCALE GENOMIC DNA]</scope>
    <source>
        <strain evidence="2 3">WCA-MUC-591-APC-3H</strain>
    </source>
</reference>
<organism evidence="2 3">
    <name type="scientific">Hornefia butyriciproducens</name>
    <dbReference type="NCBI Taxonomy" id="2652293"/>
    <lineage>
        <taxon>Bacteria</taxon>
        <taxon>Bacillati</taxon>
        <taxon>Bacillota</taxon>
        <taxon>Clostridia</taxon>
        <taxon>Peptostreptococcales</taxon>
        <taxon>Anaerovoracaceae</taxon>
        <taxon>Hornefia</taxon>
    </lineage>
</organism>
<dbReference type="InterPro" id="IPR013783">
    <property type="entry name" value="Ig-like_fold"/>
</dbReference>
<comment type="caution">
    <text evidence="2">The sequence shown here is derived from an EMBL/GenBank/DDBJ whole genome shotgun (WGS) entry which is preliminary data.</text>
</comment>
<evidence type="ECO:0000313" key="2">
    <source>
        <dbReference type="EMBL" id="MST51995.1"/>
    </source>
</evidence>
<dbReference type="InterPro" id="IPR011047">
    <property type="entry name" value="Quinoprotein_ADH-like_sf"/>
</dbReference>